<evidence type="ECO:0000313" key="2">
    <source>
        <dbReference type="EMBL" id="KAJ7027243.1"/>
    </source>
</evidence>
<dbReference type="EMBL" id="JARJCM010000126">
    <property type="protein sequence ID" value="KAJ7027243.1"/>
    <property type="molecule type" value="Genomic_DNA"/>
</dbReference>
<evidence type="ECO:0000256" key="1">
    <source>
        <dbReference type="SAM" id="MobiDB-lite"/>
    </source>
</evidence>
<gene>
    <name evidence="2" type="ORF">C8F04DRAFT_1238167</name>
</gene>
<name>A0AAD6SHV8_9AGAR</name>
<protein>
    <submittedName>
        <fullName evidence="2">Uncharacterized protein</fullName>
    </submittedName>
</protein>
<keyword evidence="3" id="KW-1185">Reference proteome</keyword>
<feature type="region of interest" description="Disordered" evidence="1">
    <location>
        <begin position="118"/>
        <end position="155"/>
    </location>
</feature>
<sequence length="249" mass="28094">MNTAGLIVLLNVNPIQSGRSKFSLYRTQPTQLIVRFSAPLVRETQDSALANSIISHFTWQPSRSIISKIQTNCPGGSPPPGGCGATKRPYACGGSYRYPRRLRARQLRGKTGVRACSAEHASRITERPGNRLTVPQETGSMRAAQDSVKHGREGGYGERRRLCSKIPPHLHILRGAAAGRRQRGLYYERLQCVRLLYLGQRVLEQLRAHFPGIWRSFWCLLKLQARVRALPRRRKRQQSARVPQDHGKL</sequence>
<dbReference type="Proteomes" id="UP001218188">
    <property type="component" value="Unassembled WGS sequence"/>
</dbReference>
<proteinExistence type="predicted"/>
<dbReference type="AlphaFoldDB" id="A0AAD6SHV8"/>
<accession>A0AAD6SHV8</accession>
<comment type="caution">
    <text evidence="2">The sequence shown here is derived from an EMBL/GenBank/DDBJ whole genome shotgun (WGS) entry which is preliminary data.</text>
</comment>
<reference evidence="2" key="1">
    <citation type="submission" date="2023-03" db="EMBL/GenBank/DDBJ databases">
        <title>Massive genome expansion in bonnet fungi (Mycena s.s.) driven by repeated elements and novel gene families across ecological guilds.</title>
        <authorList>
            <consortium name="Lawrence Berkeley National Laboratory"/>
            <person name="Harder C.B."/>
            <person name="Miyauchi S."/>
            <person name="Viragh M."/>
            <person name="Kuo A."/>
            <person name="Thoen E."/>
            <person name="Andreopoulos B."/>
            <person name="Lu D."/>
            <person name="Skrede I."/>
            <person name="Drula E."/>
            <person name="Henrissat B."/>
            <person name="Morin E."/>
            <person name="Kohler A."/>
            <person name="Barry K."/>
            <person name="LaButti K."/>
            <person name="Morin E."/>
            <person name="Salamov A."/>
            <person name="Lipzen A."/>
            <person name="Mereny Z."/>
            <person name="Hegedus B."/>
            <person name="Baldrian P."/>
            <person name="Stursova M."/>
            <person name="Weitz H."/>
            <person name="Taylor A."/>
            <person name="Grigoriev I.V."/>
            <person name="Nagy L.G."/>
            <person name="Martin F."/>
            <person name="Kauserud H."/>
        </authorList>
    </citation>
    <scope>NUCLEOTIDE SEQUENCE</scope>
    <source>
        <strain evidence="2">CBHHK200</strain>
    </source>
</reference>
<evidence type="ECO:0000313" key="3">
    <source>
        <dbReference type="Proteomes" id="UP001218188"/>
    </source>
</evidence>
<organism evidence="2 3">
    <name type="scientific">Mycena alexandri</name>
    <dbReference type="NCBI Taxonomy" id="1745969"/>
    <lineage>
        <taxon>Eukaryota</taxon>
        <taxon>Fungi</taxon>
        <taxon>Dikarya</taxon>
        <taxon>Basidiomycota</taxon>
        <taxon>Agaricomycotina</taxon>
        <taxon>Agaricomycetes</taxon>
        <taxon>Agaricomycetidae</taxon>
        <taxon>Agaricales</taxon>
        <taxon>Marasmiineae</taxon>
        <taxon>Mycenaceae</taxon>
        <taxon>Mycena</taxon>
    </lineage>
</organism>
<feature type="compositionally biased region" description="Basic and acidic residues" evidence="1">
    <location>
        <begin position="120"/>
        <end position="129"/>
    </location>
</feature>